<evidence type="ECO:0000256" key="7">
    <source>
        <dbReference type="SAM" id="MobiDB-lite"/>
    </source>
</evidence>
<evidence type="ECO:0000256" key="5">
    <source>
        <dbReference type="ARBA" id="ARBA00022801"/>
    </source>
</evidence>
<evidence type="ECO:0000259" key="8">
    <source>
        <dbReference type="Pfam" id="PF01120"/>
    </source>
</evidence>
<keyword evidence="5" id="KW-0378">Hydrolase</keyword>
<feature type="domain" description="Glycoside hydrolase family 29 N-terminal" evidence="8">
    <location>
        <begin position="142"/>
        <end position="497"/>
    </location>
</feature>
<reference evidence="9 10" key="1">
    <citation type="journal article" date="2015" name="Genome Announc.">
        <title>Draft Genome Sequence and Gene Annotation of the Entomopathogenic Fungus Verticillium hemipterigenum.</title>
        <authorList>
            <person name="Horn F."/>
            <person name="Habel A."/>
            <person name="Scharf D.H."/>
            <person name="Dworschak J."/>
            <person name="Brakhage A.A."/>
            <person name="Guthke R."/>
            <person name="Hertweck C."/>
            <person name="Linde J."/>
        </authorList>
    </citation>
    <scope>NUCLEOTIDE SEQUENCE [LARGE SCALE GENOMIC DNA]</scope>
</reference>
<comment type="similarity">
    <text evidence="2">Belongs to the glycosyl hydrolase 29 family.</text>
</comment>
<protein>
    <recommendedName>
        <fullName evidence="3">alpha-L-fucosidase</fullName>
        <ecNumber evidence="3">3.2.1.51</ecNumber>
    </recommendedName>
</protein>
<dbReference type="OrthoDB" id="6039950at2759"/>
<gene>
    <name evidence="9" type="ORF">VHEMI00598</name>
</gene>
<dbReference type="AlphaFoldDB" id="A0A0A1SQU5"/>
<accession>A0A0A1SQU5</accession>
<dbReference type="InterPro" id="IPR000933">
    <property type="entry name" value="Glyco_hydro_29"/>
</dbReference>
<dbReference type="SMART" id="SM00812">
    <property type="entry name" value="Alpha_L_fucos"/>
    <property type="match status" value="1"/>
</dbReference>
<dbReference type="PANTHER" id="PTHR10030">
    <property type="entry name" value="ALPHA-L-FUCOSIDASE"/>
    <property type="match status" value="1"/>
</dbReference>
<name>A0A0A1SQU5_9HYPO</name>
<evidence type="ECO:0000256" key="6">
    <source>
        <dbReference type="ARBA" id="ARBA00023295"/>
    </source>
</evidence>
<keyword evidence="10" id="KW-1185">Reference proteome</keyword>
<feature type="region of interest" description="Disordered" evidence="7">
    <location>
        <begin position="405"/>
        <end position="427"/>
    </location>
</feature>
<dbReference type="EC" id="3.2.1.51" evidence="3"/>
<keyword evidence="4" id="KW-0732">Signal</keyword>
<dbReference type="PRINTS" id="PR00741">
    <property type="entry name" value="GLHYDRLASE29"/>
</dbReference>
<dbReference type="SUPFAM" id="SSF51445">
    <property type="entry name" value="(Trans)glycosidases"/>
    <property type="match status" value="1"/>
</dbReference>
<evidence type="ECO:0000256" key="3">
    <source>
        <dbReference type="ARBA" id="ARBA00012662"/>
    </source>
</evidence>
<evidence type="ECO:0000256" key="4">
    <source>
        <dbReference type="ARBA" id="ARBA00022729"/>
    </source>
</evidence>
<dbReference type="GO" id="GO:0016139">
    <property type="term" value="P:glycoside catabolic process"/>
    <property type="evidence" value="ECO:0007669"/>
    <property type="project" value="TreeGrafter"/>
</dbReference>
<dbReference type="EMBL" id="CDHN01000001">
    <property type="protein sequence ID" value="CEJ80416.1"/>
    <property type="molecule type" value="Genomic_DNA"/>
</dbReference>
<proteinExistence type="inferred from homology"/>
<evidence type="ECO:0000256" key="2">
    <source>
        <dbReference type="ARBA" id="ARBA00007951"/>
    </source>
</evidence>
<dbReference type="GO" id="GO:0004560">
    <property type="term" value="F:alpha-L-fucosidase activity"/>
    <property type="evidence" value="ECO:0007669"/>
    <property type="project" value="UniProtKB-EC"/>
</dbReference>
<dbReference type="Gene3D" id="3.20.20.80">
    <property type="entry name" value="Glycosidases"/>
    <property type="match status" value="1"/>
</dbReference>
<evidence type="ECO:0000313" key="9">
    <source>
        <dbReference type="EMBL" id="CEJ80416.1"/>
    </source>
</evidence>
<comment type="function">
    <text evidence="1">Alpha-L-fucosidase is responsible for hydrolyzing the alpha-1,6-linked fucose joined to the reducing-end N-acetylglucosamine of the carbohydrate moieties of glycoproteins.</text>
</comment>
<dbReference type="InterPro" id="IPR017853">
    <property type="entry name" value="GH"/>
</dbReference>
<evidence type="ECO:0000256" key="1">
    <source>
        <dbReference type="ARBA" id="ARBA00004071"/>
    </source>
</evidence>
<dbReference type="PANTHER" id="PTHR10030:SF37">
    <property type="entry name" value="ALPHA-L-FUCOSIDASE-RELATED"/>
    <property type="match status" value="1"/>
</dbReference>
<dbReference type="Proteomes" id="UP000039046">
    <property type="component" value="Unassembled WGS sequence"/>
</dbReference>
<evidence type="ECO:0000313" key="10">
    <source>
        <dbReference type="Proteomes" id="UP000039046"/>
    </source>
</evidence>
<organism evidence="9 10">
    <name type="scientific">[Torrubiella] hemipterigena</name>
    <dbReference type="NCBI Taxonomy" id="1531966"/>
    <lineage>
        <taxon>Eukaryota</taxon>
        <taxon>Fungi</taxon>
        <taxon>Dikarya</taxon>
        <taxon>Ascomycota</taxon>
        <taxon>Pezizomycotina</taxon>
        <taxon>Sordariomycetes</taxon>
        <taxon>Hypocreomycetidae</taxon>
        <taxon>Hypocreales</taxon>
        <taxon>Clavicipitaceae</taxon>
        <taxon>Clavicipitaceae incertae sedis</taxon>
        <taxon>'Torrubiella' clade</taxon>
    </lineage>
</organism>
<dbReference type="HOGENOM" id="CLU_002934_4_2_1"/>
<dbReference type="STRING" id="1531966.A0A0A1SQU5"/>
<sequence>MKNAISMSLLASGGLAAVSKPLNIPTPSIALSGANLTTKWIDNTDLHQVLELWVKNTDSKNFLTASHQFSVGVECDSLITTEPGEVIRLAPGQHIKVQIGVKNKDGVAPGSTCKSKVVAHYGNGDNAKTATGDVSGSCGIPDYLPTTPSLGTHVTSDWFDNLKYGIFIHWGIYSVPGWGNIGDKENYAEWYWMWMQNKQDKTQTYQYHLNNYGTNFNYDQFIANFTGKGFDAKSWVDLFADAGAQYFVPTTKHHEGWALFNTSTSVSRRSVVQYGPKRDFLKELFDASKKYQPHLRRGTYFSLPEFFNANFAKLPGAYFKNGAPKNPYTGKQIEYTGDLNHSDFIRDLQAPQMRELAYNYETEMMWCDIGGPNNSSYVLSEWINWAKARGRQVVFNSRCGEGTQLPGDFKTPEYAPNPDAPLEKKWESSRGMDPHSYGYNSATPDAAYLTGEGIVTTLVDIVANNGNFLLDIGPRGDGSIPEIMQKNLRDAGQWINDRPESIFNTTYWTATAGKGKFRYTTNQAAFFIHYIGAPSKELAITDPIPYLPGDKITALGGSQDGVEVPASWTSIGTLKLHLDDKMIAGDKYVWTFKIEYGNQ</sequence>
<dbReference type="GO" id="GO:0006004">
    <property type="term" value="P:fucose metabolic process"/>
    <property type="evidence" value="ECO:0007669"/>
    <property type="project" value="InterPro"/>
</dbReference>
<dbReference type="InterPro" id="IPR057739">
    <property type="entry name" value="Glyco_hydro_29_N"/>
</dbReference>
<keyword evidence="6" id="KW-0326">Glycosidase</keyword>
<dbReference type="InterPro" id="IPR016286">
    <property type="entry name" value="FUC_metazoa-typ"/>
</dbReference>
<dbReference type="Pfam" id="PF01120">
    <property type="entry name" value="Alpha_L_fucos"/>
    <property type="match status" value="1"/>
</dbReference>